<evidence type="ECO:0000256" key="6">
    <source>
        <dbReference type="ARBA" id="ARBA00022499"/>
    </source>
</evidence>
<keyword evidence="9" id="KW-0007">Acetylation</keyword>
<evidence type="ECO:0000256" key="15">
    <source>
        <dbReference type="SAM" id="MobiDB-lite"/>
    </source>
</evidence>
<comment type="subcellular location">
    <subcellularLocation>
        <location evidence="3">Cytoplasm</location>
        <location evidence="3">Cell cortex</location>
    </subcellularLocation>
    <subcellularLocation>
        <location evidence="1">Cytoplasm</location>
        <location evidence="1">Cytoskeleton</location>
        <location evidence="1">Microtubule organizing center</location>
        <location evidence="1">Centrosome</location>
    </subcellularLocation>
    <subcellularLocation>
        <location evidence="2">Cytoplasm</location>
        <location evidence="2">Cytoskeleton</location>
        <location evidence="2">Stress fiber</location>
    </subcellularLocation>
    <subcellularLocation>
        <location evidence="4">Cytoplasm</location>
        <location evidence="4">Myofibril</location>
    </subcellularLocation>
</comment>
<sequence length="497" mass="56254">MSHILQSDVVRYACTCGSLKPLSRIYFCRHCLKIRCGYCVSHEVDSHYCANCLENLPSAEARLKKQRCASCFDCPSCLHTLSTKASTVVVPSSDEKTVTRKLYYLACGFCRWTSRDIGYPDQTVASGGWPEKENPHASRIYNLLEHFKTLALREKQEREKKKKFIPRRNIYHLSGLSAAMARKRAGLPSIGPSSLKDDVGGPAELIPSAATEEVEQLPEEIFTDTLNLLKVTTLKQRLAQPEFQPQTVDELYPAHKCLLIKRSQRCRSCEHNVSKPEYNPGSIKFKIQLSAHYHVPEIRIVTCEPLRAGEKSEMIIKICNPTQYQSSLQFSPLPSPEEEAEELSKEIEERKQKVDRKDEKTNREDVLLLLPSICRQVSITEDPRPVNVALTGDISLPPVTLVLPPRDDAAEYDDSGDTHNFQDDPKIVVWRKANKAAMKLVITPEEDISEGRDVIVGFVMHYTYINTMATQLLEQREPQKVNLKVKLYITVGKVVGK</sequence>
<keyword evidence="7" id="KW-0597">Phosphoprotein</keyword>
<evidence type="ECO:0000313" key="17">
    <source>
        <dbReference type="EMBL" id="KAK7869804.1"/>
    </source>
</evidence>
<dbReference type="AlphaFoldDB" id="A0AAN9ZCE1"/>
<dbReference type="Proteomes" id="UP001378592">
    <property type="component" value="Unassembled WGS sequence"/>
</dbReference>
<evidence type="ECO:0000256" key="13">
    <source>
        <dbReference type="ARBA" id="ARBA00034864"/>
    </source>
</evidence>
<proteinExistence type="inferred from homology"/>
<evidence type="ECO:0000256" key="2">
    <source>
        <dbReference type="ARBA" id="ARBA00004529"/>
    </source>
</evidence>
<evidence type="ECO:0000256" key="1">
    <source>
        <dbReference type="ARBA" id="ARBA00004300"/>
    </source>
</evidence>
<dbReference type="Pfam" id="PF05502">
    <property type="entry name" value="Dynactin_p62"/>
    <property type="match status" value="2"/>
</dbReference>
<dbReference type="GO" id="GO:0030016">
    <property type="term" value="C:myofibril"/>
    <property type="evidence" value="ECO:0007669"/>
    <property type="project" value="UniProtKB-SubCell"/>
</dbReference>
<keyword evidence="8" id="KW-0832">Ubl conjugation</keyword>
<keyword evidence="6" id="KW-1017">Isopeptide bond</keyword>
<dbReference type="InterPro" id="IPR008603">
    <property type="entry name" value="DCTN4"/>
</dbReference>
<evidence type="ECO:0000256" key="3">
    <source>
        <dbReference type="ARBA" id="ARBA00004544"/>
    </source>
</evidence>
<accession>A0AAN9ZCE1</accession>
<evidence type="ECO:0000256" key="14">
    <source>
        <dbReference type="ARBA" id="ARBA00093507"/>
    </source>
</evidence>
<keyword evidence="5" id="KW-0963">Cytoplasm</keyword>
<dbReference type="GO" id="GO:0005869">
    <property type="term" value="C:dynactin complex"/>
    <property type="evidence" value="ECO:0007669"/>
    <property type="project" value="InterPro"/>
</dbReference>
<evidence type="ECO:0000256" key="5">
    <source>
        <dbReference type="ARBA" id="ARBA00022490"/>
    </source>
</evidence>
<feature type="compositionally biased region" description="Basic and acidic residues" evidence="15">
    <location>
        <begin position="342"/>
        <end position="358"/>
    </location>
</feature>
<dbReference type="GO" id="GO:0005813">
    <property type="term" value="C:centrosome"/>
    <property type="evidence" value="ECO:0007669"/>
    <property type="project" value="UniProtKB-SubCell"/>
</dbReference>
<name>A0AAN9ZCE1_9ORTH</name>
<evidence type="ECO:0000313" key="16">
    <source>
        <dbReference type="EMBL" id="KAK7865265.1"/>
    </source>
</evidence>
<keyword evidence="18" id="KW-1185">Reference proteome</keyword>
<evidence type="ECO:0000256" key="12">
    <source>
        <dbReference type="ARBA" id="ARBA00034776"/>
    </source>
</evidence>
<dbReference type="GO" id="GO:0001725">
    <property type="term" value="C:stress fiber"/>
    <property type="evidence" value="ECO:0007669"/>
    <property type="project" value="UniProtKB-SubCell"/>
</dbReference>
<comment type="caution">
    <text evidence="17">The sequence shown here is derived from an EMBL/GenBank/DDBJ whole genome shotgun (WGS) entry which is preliminary data.</text>
</comment>
<evidence type="ECO:0000256" key="7">
    <source>
        <dbReference type="ARBA" id="ARBA00022553"/>
    </source>
</evidence>
<dbReference type="PANTHER" id="PTHR13034:SF2">
    <property type="entry name" value="DYNACTIN SUBUNIT 4"/>
    <property type="match status" value="1"/>
</dbReference>
<organism evidence="17 18">
    <name type="scientific">Gryllus longicercus</name>
    <dbReference type="NCBI Taxonomy" id="2509291"/>
    <lineage>
        <taxon>Eukaryota</taxon>
        <taxon>Metazoa</taxon>
        <taxon>Ecdysozoa</taxon>
        <taxon>Arthropoda</taxon>
        <taxon>Hexapoda</taxon>
        <taxon>Insecta</taxon>
        <taxon>Pterygota</taxon>
        <taxon>Neoptera</taxon>
        <taxon>Polyneoptera</taxon>
        <taxon>Orthoptera</taxon>
        <taxon>Ensifera</taxon>
        <taxon>Gryllidea</taxon>
        <taxon>Grylloidea</taxon>
        <taxon>Gryllidae</taxon>
        <taxon>Gryllinae</taxon>
        <taxon>Gryllus</taxon>
    </lineage>
</organism>
<evidence type="ECO:0000256" key="10">
    <source>
        <dbReference type="ARBA" id="ARBA00023054"/>
    </source>
</evidence>
<dbReference type="GO" id="GO:0005938">
    <property type="term" value="C:cell cortex"/>
    <property type="evidence" value="ECO:0007669"/>
    <property type="project" value="UniProtKB-SubCell"/>
</dbReference>
<dbReference type="EMBL" id="JAZDUA010000068">
    <property type="protein sequence ID" value="KAK7869804.1"/>
    <property type="molecule type" value="Genomic_DNA"/>
</dbReference>
<dbReference type="PANTHER" id="PTHR13034">
    <property type="entry name" value="DYNACTIN P62 SUBUNIT"/>
    <property type="match status" value="1"/>
</dbReference>
<evidence type="ECO:0000256" key="4">
    <source>
        <dbReference type="ARBA" id="ARBA00004657"/>
    </source>
</evidence>
<evidence type="ECO:0000256" key="8">
    <source>
        <dbReference type="ARBA" id="ARBA00022843"/>
    </source>
</evidence>
<protein>
    <recommendedName>
        <fullName evidence="13">Dynactin subunit 4</fullName>
    </recommendedName>
</protein>
<evidence type="ECO:0000256" key="11">
    <source>
        <dbReference type="ARBA" id="ARBA00023212"/>
    </source>
</evidence>
<keyword evidence="10" id="KW-0175">Coiled coil</keyword>
<dbReference type="EMBL" id="JAZDUA010000182">
    <property type="protein sequence ID" value="KAK7865265.1"/>
    <property type="molecule type" value="Genomic_DNA"/>
</dbReference>
<keyword evidence="11" id="KW-0206">Cytoskeleton</keyword>
<feature type="region of interest" description="Disordered" evidence="15">
    <location>
        <begin position="329"/>
        <end position="358"/>
    </location>
</feature>
<gene>
    <name evidence="17" type="ORF">R5R35_008027</name>
    <name evidence="16" type="ORF">R5R35_012384</name>
</gene>
<reference evidence="17 18" key="1">
    <citation type="submission" date="2024-03" db="EMBL/GenBank/DDBJ databases">
        <title>The genome assembly and annotation of the cricket Gryllus longicercus Weissman &amp; Gray.</title>
        <authorList>
            <person name="Szrajer S."/>
            <person name="Gray D."/>
            <person name="Ylla G."/>
        </authorList>
    </citation>
    <scope>NUCLEOTIDE SEQUENCE [LARGE SCALE GENOMIC DNA]</scope>
    <source>
        <strain evidence="17">DAG 2021-001</strain>
        <tissue evidence="17">Whole body minus gut</tissue>
    </source>
</reference>
<evidence type="ECO:0000256" key="9">
    <source>
        <dbReference type="ARBA" id="ARBA00022990"/>
    </source>
</evidence>
<comment type="similarity">
    <text evidence="12">Belongs to the dynactin subunit 4 family.</text>
</comment>
<evidence type="ECO:0000313" key="18">
    <source>
        <dbReference type="Proteomes" id="UP001378592"/>
    </source>
</evidence>
<comment type="subunit">
    <text evidence="14">Subunit of dynactin, a multiprotein complex part of a tripartite complex with dynein and a adapter, such as BICDL1, BICD2 or HOOK3. The dynactin complex is built around ACTR1A/ACTB filament and consists of an actin-related filament composed of a shoulder domain, a pointed end and a barbed end. Its length is defined by its flexible shoulder domain. The soulder is composed of 2 DCTN1 subunits, 4 DCTN2 and 2 DCTN3. The 4 DCNT2 (via N-terminus) bind the ACTR1A filament and act as molecular rulers to determine the length. The pointed end is important for binding dynein-dynactin cargo adapters. Consists of 4 subunits: ACTR10, DCNT4, DCTN5 and DCTN6. The barbed end is composed of a CAPZA1:CAPZB heterodimers, which binds ACTR1A/ACTB filament and dynactin and stabilizes dynactin. Interacts with ATP7B, but not ATP7A, in a copper-dependent manner. Interacts with ANK2; this interaction is required for localization at costameres. Interacts with N4BP2L1.</text>
</comment>